<feature type="signal peptide" evidence="1">
    <location>
        <begin position="1"/>
        <end position="25"/>
    </location>
</feature>
<dbReference type="EMBL" id="JACHVA010000053">
    <property type="protein sequence ID" value="MBC2601425.1"/>
    <property type="molecule type" value="Genomic_DNA"/>
</dbReference>
<accession>A0A7X1AYZ2</accession>
<proteinExistence type="predicted"/>
<keyword evidence="1" id="KW-0732">Signal</keyword>
<feature type="chain" id="PRO_5031155063" description="Lipoprotein" evidence="1">
    <location>
        <begin position="26"/>
        <end position="232"/>
    </location>
</feature>
<protein>
    <recommendedName>
        <fullName evidence="4">Lipoprotein</fullName>
    </recommendedName>
</protein>
<organism evidence="2 3">
    <name type="scientific">Puniceicoccus vermicola</name>
    <dbReference type="NCBI Taxonomy" id="388746"/>
    <lineage>
        <taxon>Bacteria</taxon>
        <taxon>Pseudomonadati</taxon>
        <taxon>Verrucomicrobiota</taxon>
        <taxon>Opitutia</taxon>
        <taxon>Puniceicoccales</taxon>
        <taxon>Puniceicoccaceae</taxon>
        <taxon>Puniceicoccus</taxon>
    </lineage>
</organism>
<keyword evidence="3" id="KW-1185">Reference proteome</keyword>
<evidence type="ECO:0000256" key="1">
    <source>
        <dbReference type="SAM" id="SignalP"/>
    </source>
</evidence>
<dbReference type="AlphaFoldDB" id="A0A7X1AYZ2"/>
<dbReference type="RefSeq" id="WP_185692140.1">
    <property type="nucleotide sequence ID" value="NZ_JACHVA010000053.1"/>
</dbReference>
<dbReference type="Proteomes" id="UP000525652">
    <property type="component" value="Unassembled WGS sequence"/>
</dbReference>
<evidence type="ECO:0008006" key="4">
    <source>
        <dbReference type="Google" id="ProtNLM"/>
    </source>
</evidence>
<sequence>MKKRKIGIGWICCVLASCCAGSLLAWDSYQNEIQLTAGVQTSITENVGLKVTEEWRTMKDFLGESGYSSYYWHTEVVAPLTYIKGISIEPGFRWIQVRNSSGWQTDYLFLLSGTKVFGLGAKFSLAARARFCLNENDSKPVDHHLHDAWEFRPMLTLRYGGFDRITPYFAYELYYNMSDDFWFLNRLYTGLSYRFTSAFSAYGDVVKQDGRAYRDEHWEGKWIFRAGVKFRF</sequence>
<comment type="caution">
    <text evidence="2">The sequence shown here is derived from an EMBL/GenBank/DDBJ whole genome shotgun (WGS) entry which is preliminary data.</text>
</comment>
<dbReference type="PROSITE" id="PS51257">
    <property type="entry name" value="PROKAR_LIPOPROTEIN"/>
    <property type="match status" value="1"/>
</dbReference>
<gene>
    <name evidence="2" type="ORF">H5P30_06500</name>
</gene>
<evidence type="ECO:0000313" key="2">
    <source>
        <dbReference type="EMBL" id="MBC2601425.1"/>
    </source>
</evidence>
<reference evidence="2 3" key="1">
    <citation type="submission" date="2020-07" db="EMBL/GenBank/DDBJ databases">
        <authorList>
            <person name="Feng X."/>
        </authorList>
    </citation>
    <scope>NUCLEOTIDE SEQUENCE [LARGE SCALE GENOMIC DNA]</scope>
    <source>
        <strain evidence="2 3">JCM14086</strain>
    </source>
</reference>
<evidence type="ECO:0000313" key="3">
    <source>
        <dbReference type="Proteomes" id="UP000525652"/>
    </source>
</evidence>
<name>A0A7X1AYZ2_9BACT</name>